<dbReference type="PROSITE" id="PS51034">
    <property type="entry name" value="ZP_2"/>
    <property type="match status" value="1"/>
</dbReference>
<organism evidence="2">
    <name type="scientific">Heligmosomoides polygyrus</name>
    <name type="common">Parasitic roundworm</name>
    <dbReference type="NCBI Taxonomy" id="6339"/>
    <lineage>
        <taxon>Eukaryota</taxon>
        <taxon>Metazoa</taxon>
        <taxon>Ecdysozoa</taxon>
        <taxon>Nematoda</taxon>
        <taxon>Chromadorea</taxon>
        <taxon>Rhabditida</taxon>
        <taxon>Rhabditina</taxon>
        <taxon>Rhabditomorpha</taxon>
        <taxon>Strongyloidea</taxon>
        <taxon>Heligmosomidae</taxon>
        <taxon>Heligmosomoides</taxon>
    </lineage>
</organism>
<accession>A0A3P8BBM4</accession>
<dbReference type="InterPro" id="IPR001507">
    <property type="entry name" value="ZP_dom"/>
</dbReference>
<dbReference type="EMBL" id="UZAH01032902">
    <property type="protein sequence ID" value="VDP24547.1"/>
    <property type="molecule type" value="Genomic_DNA"/>
</dbReference>
<feature type="domain" description="ZP" evidence="1">
    <location>
        <begin position="1"/>
        <end position="118"/>
    </location>
</feature>
<gene>
    <name evidence="2" type="ORF">HPBE_LOCUS21327</name>
</gene>
<evidence type="ECO:0000313" key="2">
    <source>
        <dbReference type="EMBL" id="VDP24547.1"/>
    </source>
</evidence>
<sequence length="118" mass="12960">MWSFQIGVQKNDIDAPSLVTSIDRVFNVTCDYADLIENGSPIPPTDNEIDEAKSARIEMQILQNGEPVTTVPLGEVVELRWRILDPSNGLGYFIETCVAERVGGAPPQPEPLTIIQHG</sequence>
<name>A0A3P8BBM4_HELPZ</name>
<evidence type="ECO:0000259" key="1">
    <source>
        <dbReference type="PROSITE" id="PS51034"/>
    </source>
</evidence>
<reference evidence="2" key="1">
    <citation type="submission" date="2018-11" db="EMBL/GenBank/DDBJ databases">
        <authorList>
            <consortium name="Pathogen Informatics"/>
        </authorList>
    </citation>
    <scope>NUCLEOTIDE SEQUENCE [LARGE SCALE GENOMIC DNA]</scope>
</reference>
<dbReference type="OrthoDB" id="5775605at2759"/>
<proteinExistence type="predicted"/>
<dbReference type="AlphaFoldDB" id="A0A3P8BBM4"/>
<protein>
    <recommendedName>
        <fullName evidence="1">ZP domain-containing protein</fullName>
    </recommendedName>
</protein>